<organism evidence="1 2">
    <name type="scientific">Pseudomonas protegens</name>
    <dbReference type="NCBI Taxonomy" id="380021"/>
    <lineage>
        <taxon>Bacteria</taxon>
        <taxon>Pseudomonadati</taxon>
        <taxon>Pseudomonadota</taxon>
        <taxon>Gammaproteobacteria</taxon>
        <taxon>Pseudomonadales</taxon>
        <taxon>Pseudomonadaceae</taxon>
        <taxon>Pseudomonas</taxon>
    </lineage>
</organism>
<reference evidence="1 2" key="1">
    <citation type="submission" date="2018-03" db="EMBL/GenBank/DDBJ databases">
        <title>Draft genome sequence of the plant growth promoting rhizobacterium Pseudomonas protegens strain BNJ-SS-45 isolated from wheat (Triticum aestivum) rhizosphere.</title>
        <authorList>
            <person name="Bajpai A."/>
            <person name="Shende K."/>
            <person name="Meena N."/>
            <person name="Upadhyayula S.R."/>
            <person name="Suravajhala P."/>
            <person name="Medicherla K.M."/>
            <person name="Johri B.N."/>
        </authorList>
    </citation>
    <scope>NUCLEOTIDE SEQUENCE [LARGE SCALE GENOMIC DNA]</scope>
    <source>
        <strain evidence="1 2">BNJ-SS-45</strain>
    </source>
</reference>
<dbReference type="Proteomes" id="UP000244178">
    <property type="component" value="Unassembled WGS sequence"/>
</dbReference>
<dbReference type="AlphaFoldDB" id="A0A2T6GS03"/>
<sequence>MPNLNNHEISLIIISDTFGALLSHAVLQVLSFFGLKIMCLKPSYLTNLSFEIIDPLKALGMRDYRLSEKAFSVYSLCLYQEKNISLKANENIEHILKIAEDMLLDRANRLGSNGFYIVCKNDSFGNELGSIATYYLTIALLDPYKLLDVHSLLSRDTNISATLLKMAEDHDSHLQNHFWELVGEAEVFFKKFYKVRYETSATYRQFLCALESWQNVSAVSCNVWGEFGEFVREILYSSKAGEDIFNEELDHTNPSCLWDALDIIFSDPTETYFYNS</sequence>
<name>A0A2T6GS03_9PSED</name>
<gene>
    <name evidence="1" type="ORF">C5U62_02875</name>
</gene>
<protein>
    <submittedName>
        <fullName evidence="1">Uncharacterized protein</fullName>
    </submittedName>
</protein>
<evidence type="ECO:0000313" key="2">
    <source>
        <dbReference type="Proteomes" id="UP000244178"/>
    </source>
</evidence>
<proteinExistence type="predicted"/>
<comment type="caution">
    <text evidence="1">The sequence shown here is derived from an EMBL/GenBank/DDBJ whole genome shotgun (WGS) entry which is preliminary data.</text>
</comment>
<accession>A0A2T6GS03</accession>
<dbReference type="EMBL" id="PYJM01000001">
    <property type="protein sequence ID" value="PUA46938.1"/>
    <property type="molecule type" value="Genomic_DNA"/>
</dbReference>
<evidence type="ECO:0000313" key="1">
    <source>
        <dbReference type="EMBL" id="PUA46938.1"/>
    </source>
</evidence>